<dbReference type="Proteomes" id="UP000887565">
    <property type="component" value="Unplaced"/>
</dbReference>
<evidence type="ECO:0000259" key="4">
    <source>
        <dbReference type="Pfam" id="PF13873"/>
    </source>
</evidence>
<protein>
    <recommendedName>
        <fullName evidence="2">Regulatory protein zeste</fullName>
    </recommendedName>
</protein>
<evidence type="ECO:0000256" key="2">
    <source>
        <dbReference type="ARBA" id="ARBA00016807"/>
    </source>
</evidence>
<evidence type="ECO:0000313" key="6">
    <source>
        <dbReference type="WBParaSite" id="nRc.2.0.1.t15940-RA"/>
    </source>
</evidence>
<sequence length="125" mass="14776">MDNDFVEEDIEYQNYDDQVQENGNDNAQGVAKRRVIIRSCIRSIFDVEETKFLLECTSERADTIENIKTDSKSVYAKNSAWDVIEEAFKSNANVKKRSKEQIYDKWRNLKVYQNIFMDLYDPKKS</sequence>
<dbReference type="Pfam" id="PF13873">
    <property type="entry name" value="Myb_DNA-bind_5"/>
    <property type="match status" value="1"/>
</dbReference>
<reference evidence="6" key="1">
    <citation type="submission" date="2022-11" db="UniProtKB">
        <authorList>
            <consortium name="WormBaseParasite"/>
        </authorList>
    </citation>
    <scope>IDENTIFICATION</scope>
</reference>
<dbReference type="InterPro" id="IPR028002">
    <property type="entry name" value="Myb_DNA-bind_5"/>
</dbReference>
<evidence type="ECO:0000256" key="3">
    <source>
        <dbReference type="ARBA" id="ARBA00025466"/>
    </source>
</evidence>
<keyword evidence="5" id="KW-1185">Reference proteome</keyword>
<evidence type="ECO:0000256" key="1">
    <source>
        <dbReference type="ARBA" id="ARBA00011764"/>
    </source>
</evidence>
<dbReference type="PANTHER" id="PTHR21411:SF0">
    <property type="entry name" value="REGULATORY PROTEIN ZESTE"/>
    <property type="match status" value="1"/>
</dbReference>
<dbReference type="AlphaFoldDB" id="A0A915IPZ4"/>
<feature type="domain" description="Myb/SANT-like DNA-binding" evidence="4">
    <location>
        <begin position="45"/>
        <end position="110"/>
    </location>
</feature>
<accession>A0A915IPZ4</accession>
<dbReference type="PANTHER" id="PTHR21411">
    <property type="entry name" value="APONTIC"/>
    <property type="match status" value="1"/>
</dbReference>
<name>A0A915IPZ4_ROMCU</name>
<comment type="function">
    <text evidence="3">Involved in transvection phenomena (= synapsis-dependent gene expression), where the synaptic pairing of chromosomes carrying genes with which zeste interacts influences the expression of these genes. Zeste binds to DNA and stimulates transcription from a nearby promoter.</text>
</comment>
<comment type="subunit">
    <text evidence="1">Self-associates forming complexes of several hundred monomers.</text>
</comment>
<proteinExistence type="predicted"/>
<dbReference type="WBParaSite" id="nRc.2.0.1.t15940-RA">
    <property type="protein sequence ID" value="nRc.2.0.1.t15940-RA"/>
    <property type="gene ID" value="nRc.2.0.1.g15940"/>
</dbReference>
<organism evidence="5 6">
    <name type="scientific">Romanomermis culicivorax</name>
    <name type="common">Nematode worm</name>
    <dbReference type="NCBI Taxonomy" id="13658"/>
    <lineage>
        <taxon>Eukaryota</taxon>
        <taxon>Metazoa</taxon>
        <taxon>Ecdysozoa</taxon>
        <taxon>Nematoda</taxon>
        <taxon>Enoplea</taxon>
        <taxon>Dorylaimia</taxon>
        <taxon>Mermithida</taxon>
        <taxon>Mermithoidea</taxon>
        <taxon>Mermithidae</taxon>
        <taxon>Romanomermis</taxon>
    </lineage>
</organism>
<evidence type="ECO:0000313" key="5">
    <source>
        <dbReference type="Proteomes" id="UP000887565"/>
    </source>
</evidence>